<evidence type="ECO:0000313" key="2">
    <source>
        <dbReference type="Proteomes" id="UP001632037"/>
    </source>
</evidence>
<organism evidence="1 2">
    <name type="scientific">Phytophthora oleae</name>
    <dbReference type="NCBI Taxonomy" id="2107226"/>
    <lineage>
        <taxon>Eukaryota</taxon>
        <taxon>Sar</taxon>
        <taxon>Stramenopiles</taxon>
        <taxon>Oomycota</taxon>
        <taxon>Peronosporomycetes</taxon>
        <taxon>Peronosporales</taxon>
        <taxon>Peronosporaceae</taxon>
        <taxon>Phytophthora</taxon>
    </lineage>
</organism>
<name>A0ABD3EW31_9STRA</name>
<gene>
    <name evidence="1" type="primary">SMIM13_8</name>
    <name evidence="1" type="ORF">V7S43_016361</name>
</gene>
<reference evidence="1 2" key="1">
    <citation type="submission" date="2024-09" db="EMBL/GenBank/DDBJ databases">
        <title>Genome sequencing and assembly of Phytophthora oleae, isolate VK10A, causative agent of rot of olive drupes.</title>
        <authorList>
            <person name="Conti Taguali S."/>
            <person name="Riolo M."/>
            <person name="La Spada F."/>
            <person name="Cacciola S.O."/>
            <person name="Dionisio G."/>
        </authorList>
    </citation>
    <scope>NUCLEOTIDE SEQUENCE [LARGE SCALE GENOMIC DNA]</scope>
    <source>
        <strain evidence="1 2">VK10A</strain>
    </source>
</reference>
<sequence length="102" mass="11413">MVRIHANDCYVSFGLPPNKFAASHSWLLAFLRRNKLSIRRRTRQGQKTPEDAAAKADAFGIEVRAKMEELGIARVLNADQTAINYEYLPTKTVACSGSKRFG</sequence>
<dbReference type="AlphaFoldDB" id="A0ABD3EW31"/>
<proteinExistence type="predicted"/>
<dbReference type="Proteomes" id="UP001632037">
    <property type="component" value="Unassembled WGS sequence"/>
</dbReference>
<comment type="caution">
    <text evidence="1">The sequence shown here is derived from an EMBL/GenBank/DDBJ whole genome shotgun (WGS) entry which is preliminary data.</text>
</comment>
<evidence type="ECO:0000313" key="1">
    <source>
        <dbReference type="EMBL" id="KAL3658725.1"/>
    </source>
</evidence>
<dbReference type="EMBL" id="JBIMZQ010000052">
    <property type="protein sequence ID" value="KAL3658725.1"/>
    <property type="molecule type" value="Genomic_DNA"/>
</dbReference>
<protein>
    <submittedName>
        <fullName evidence="1">DNA binding</fullName>
    </submittedName>
</protein>
<keyword evidence="2" id="KW-1185">Reference proteome</keyword>
<accession>A0ABD3EW31</accession>